<comment type="caution">
    <text evidence="1">The sequence shown here is derived from an EMBL/GenBank/DDBJ whole genome shotgun (WGS) entry which is preliminary data.</text>
</comment>
<organism evidence="1 2">
    <name type="scientific">Rhodococcus erythropolis</name>
    <name type="common">Arthrobacter picolinophilus</name>
    <dbReference type="NCBI Taxonomy" id="1833"/>
    <lineage>
        <taxon>Bacteria</taxon>
        <taxon>Bacillati</taxon>
        <taxon>Actinomycetota</taxon>
        <taxon>Actinomycetes</taxon>
        <taxon>Mycobacteriales</taxon>
        <taxon>Nocardiaceae</taxon>
        <taxon>Rhodococcus</taxon>
        <taxon>Rhodococcus erythropolis group</taxon>
    </lineage>
</organism>
<reference evidence="1 2" key="1">
    <citation type="submission" date="2020-12" db="EMBL/GenBank/DDBJ databases">
        <title>Draft genome sequence of furan degrading bacterial strain FUR100.</title>
        <authorList>
            <person name="Woiski C."/>
        </authorList>
    </citation>
    <scope>NUCLEOTIDE SEQUENCE [LARGE SCALE GENOMIC DNA]</scope>
    <source>
        <strain evidence="1 2">FUR100</strain>
    </source>
</reference>
<dbReference type="EMBL" id="JAECSB010000085">
    <property type="protein sequence ID" value="MBH5146301.1"/>
    <property type="molecule type" value="Genomic_DNA"/>
</dbReference>
<protein>
    <submittedName>
        <fullName evidence="1">Uncharacterized protein</fullName>
    </submittedName>
</protein>
<dbReference type="Proteomes" id="UP000627573">
    <property type="component" value="Unassembled WGS sequence"/>
</dbReference>
<keyword evidence="2" id="KW-1185">Reference proteome</keyword>
<sequence>MKINGTSERQFDYTSDADLGFVPPTDAALSAKAARTVAANSHDADDARLLLSMLGLLEPEAS</sequence>
<name>A0A8I0ZVD3_RHOER</name>
<evidence type="ECO:0000313" key="2">
    <source>
        <dbReference type="Proteomes" id="UP000627573"/>
    </source>
</evidence>
<proteinExistence type="predicted"/>
<dbReference type="RefSeq" id="WP_158171412.1">
    <property type="nucleotide sequence ID" value="NZ_JAECSB010000085.1"/>
</dbReference>
<evidence type="ECO:0000313" key="1">
    <source>
        <dbReference type="EMBL" id="MBH5146301.1"/>
    </source>
</evidence>
<accession>A0A8I0ZVD3</accession>
<dbReference type="AlphaFoldDB" id="A0A8I0ZVD3"/>
<gene>
    <name evidence="1" type="ORF">I3517_27230</name>
</gene>